<dbReference type="GO" id="GO:0005886">
    <property type="term" value="C:plasma membrane"/>
    <property type="evidence" value="ECO:0007669"/>
    <property type="project" value="TreeGrafter"/>
</dbReference>
<dbReference type="EMBL" id="LGVG01000022">
    <property type="protein sequence ID" value="KNE26456.1"/>
    <property type="molecule type" value="Genomic_DNA"/>
</dbReference>
<dbReference type="Pfam" id="PF25944">
    <property type="entry name" value="Beta-barrel_RND"/>
    <property type="match status" value="1"/>
</dbReference>
<accession>A0AAW3I1A8</accession>
<dbReference type="Gene3D" id="1.10.287.470">
    <property type="entry name" value="Helix hairpin bin"/>
    <property type="match status" value="1"/>
</dbReference>
<organism evidence="7 8">
    <name type="scientific">Achromobacter spanius</name>
    <dbReference type="NCBI Taxonomy" id="217203"/>
    <lineage>
        <taxon>Bacteria</taxon>
        <taxon>Pseudomonadati</taxon>
        <taxon>Pseudomonadota</taxon>
        <taxon>Betaproteobacteria</taxon>
        <taxon>Burkholderiales</taxon>
        <taxon>Alcaligenaceae</taxon>
        <taxon>Achromobacter</taxon>
    </lineage>
</organism>
<comment type="similarity">
    <text evidence="2">Belongs to the membrane fusion protein (MFP) (TC 8.A.1) family.</text>
</comment>
<name>A0AAW3I1A8_9BURK</name>
<dbReference type="InterPro" id="IPR006143">
    <property type="entry name" value="RND_pump_MFP"/>
</dbReference>
<feature type="domain" description="Multidrug resistance protein MdtA-like alpha-helical hairpin" evidence="3">
    <location>
        <begin position="104"/>
        <end position="171"/>
    </location>
</feature>
<evidence type="ECO:0000259" key="4">
    <source>
        <dbReference type="Pfam" id="PF25917"/>
    </source>
</evidence>
<proteinExistence type="inferred from homology"/>
<dbReference type="GO" id="GO:0022857">
    <property type="term" value="F:transmembrane transporter activity"/>
    <property type="evidence" value="ECO:0007669"/>
    <property type="project" value="InterPro"/>
</dbReference>
<dbReference type="AlphaFoldDB" id="A0AAW3I1A8"/>
<feature type="domain" description="Multidrug resistance protein MdtA-like barrel-sandwich hybrid" evidence="4">
    <location>
        <begin position="64"/>
        <end position="203"/>
    </location>
</feature>
<dbReference type="RefSeq" id="WP_050448145.1">
    <property type="nucleotide sequence ID" value="NZ_LGVG01000022.1"/>
</dbReference>
<sequence length="385" mass="40784">MRLKGKLRSVRRVAPLLLVVLMGCGDRDANMGGGPPPAFVTLATVQAESANVDIELPGRIVPIRSAEVRARVDGIVQKLLYTEGSDVEEGAPLFQIDDSDYRAQLAQARAMLQRAEAVQQNAQSVVNRFRPLVKRQAVSAQEFEAAVAALGQAQAGVTDAQAAVTLATLRLERCVVRAPIAGRVGRGLVSEGALVSAASATLLAEVNQLSPISATFPKSNTAILDLVDELQHGALQLDDGDRFPVHLTLANGRPYDEVGRVDFTDLTVDASTGAQTVRARFENAGRVLLPGQFVTGRVRVGARGNTIWVPLGAVQLNAESASLYVVGTDDVAQLRRVAVGAQLNGRWEIREGLHAGDRIIVEGWHKVAPGQRVQQAAAAGAGGAR</sequence>
<dbReference type="NCBIfam" id="TIGR01730">
    <property type="entry name" value="RND_mfp"/>
    <property type="match status" value="1"/>
</dbReference>
<evidence type="ECO:0000256" key="2">
    <source>
        <dbReference type="ARBA" id="ARBA00009477"/>
    </source>
</evidence>
<evidence type="ECO:0000259" key="6">
    <source>
        <dbReference type="Pfam" id="PF25967"/>
    </source>
</evidence>
<dbReference type="InterPro" id="IPR058624">
    <property type="entry name" value="MdtA-like_HH"/>
</dbReference>
<protein>
    <submittedName>
        <fullName evidence="7">Multidrug transporter</fullName>
    </submittedName>
</protein>
<dbReference type="InterPro" id="IPR058627">
    <property type="entry name" value="MdtA-like_C"/>
</dbReference>
<dbReference type="Pfam" id="PF25967">
    <property type="entry name" value="RND-MFP_C"/>
    <property type="match status" value="1"/>
</dbReference>
<dbReference type="SUPFAM" id="SSF111369">
    <property type="entry name" value="HlyD-like secretion proteins"/>
    <property type="match status" value="1"/>
</dbReference>
<evidence type="ECO:0000256" key="1">
    <source>
        <dbReference type="ARBA" id="ARBA00004196"/>
    </source>
</evidence>
<dbReference type="Pfam" id="PF25917">
    <property type="entry name" value="BSH_RND"/>
    <property type="match status" value="1"/>
</dbReference>
<dbReference type="InterPro" id="IPR058626">
    <property type="entry name" value="MdtA-like_b-barrel"/>
</dbReference>
<dbReference type="Gene3D" id="2.40.420.20">
    <property type="match status" value="1"/>
</dbReference>
<dbReference type="InterPro" id="IPR058625">
    <property type="entry name" value="MdtA-like_BSH"/>
</dbReference>
<evidence type="ECO:0000259" key="5">
    <source>
        <dbReference type="Pfam" id="PF25944"/>
    </source>
</evidence>
<dbReference type="GO" id="GO:0030313">
    <property type="term" value="C:cell envelope"/>
    <property type="evidence" value="ECO:0007669"/>
    <property type="project" value="UniProtKB-SubCell"/>
</dbReference>
<comment type="caution">
    <text evidence="7">The sequence shown here is derived from an EMBL/GenBank/DDBJ whole genome shotgun (WGS) entry which is preliminary data.</text>
</comment>
<dbReference type="PROSITE" id="PS51257">
    <property type="entry name" value="PROKAR_LIPOPROTEIN"/>
    <property type="match status" value="1"/>
</dbReference>
<dbReference type="Proteomes" id="UP000037511">
    <property type="component" value="Unassembled WGS sequence"/>
</dbReference>
<evidence type="ECO:0000313" key="8">
    <source>
        <dbReference type="Proteomes" id="UP000037511"/>
    </source>
</evidence>
<evidence type="ECO:0000313" key="7">
    <source>
        <dbReference type="EMBL" id="KNE26456.1"/>
    </source>
</evidence>
<dbReference type="GO" id="GO:0046677">
    <property type="term" value="P:response to antibiotic"/>
    <property type="evidence" value="ECO:0007669"/>
    <property type="project" value="TreeGrafter"/>
</dbReference>
<reference evidence="7 8" key="1">
    <citation type="submission" date="2015-07" db="EMBL/GenBank/DDBJ databases">
        <title>Draft genome of Achromobacter spanius.</title>
        <authorList>
            <person name="Wang X."/>
        </authorList>
    </citation>
    <scope>NUCLEOTIDE SEQUENCE [LARGE SCALE GENOMIC DNA]</scope>
    <source>
        <strain evidence="7 8">CGMCC9173</strain>
    </source>
</reference>
<gene>
    <name evidence="7" type="ORF">AFM18_17255</name>
</gene>
<dbReference type="Gene3D" id="2.40.30.170">
    <property type="match status" value="1"/>
</dbReference>
<feature type="domain" description="Multidrug resistance protein MdtA-like beta-barrel" evidence="5">
    <location>
        <begin position="211"/>
        <end position="301"/>
    </location>
</feature>
<comment type="subcellular location">
    <subcellularLocation>
        <location evidence="1">Cell envelope</location>
    </subcellularLocation>
</comment>
<feature type="domain" description="Multidrug resistance protein MdtA-like C-terminal permuted SH3" evidence="6">
    <location>
        <begin position="305"/>
        <end position="364"/>
    </location>
</feature>
<dbReference type="Gene3D" id="2.40.50.100">
    <property type="match status" value="1"/>
</dbReference>
<dbReference type="PANTHER" id="PTHR30158">
    <property type="entry name" value="ACRA/E-RELATED COMPONENT OF DRUG EFFLUX TRANSPORTER"/>
    <property type="match status" value="1"/>
</dbReference>
<evidence type="ECO:0000259" key="3">
    <source>
        <dbReference type="Pfam" id="PF25876"/>
    </source>
</evidence>
<dbReference type="Pfam" id="PF25876">
    <property type="entry name" value="HH_MFP_RND"/>
    <property type="match status" value="1"/>
</dbReference>